<organism evidence="3 4">
    <name type="scientific">Legionella septentrionalis</name>
    <dbReference type="NCBI Taxonomy" id="2498109"/>
    <lineage>
        <taxon>Bacteria</taxon>
        <taxon>Pseudomonadati</taxon>
        <taxon>Pseudomonadota</taxon>
        <taxon>Gammaproteobacteria</taxon>
        <taxon>Legionellales</taxon>
        <taxon>Legionellaceae</taxon>
        <taxon>Legionella</taxon>
    </lineage>
</organism>
<dbReference type="Pfam" id="PF09723">
    <property type="entry name" value="Zn_ribbon_8"/>
    <property type="match status" value="1"/>
</dbReference>
<accession>A0A3S0V605</accession>
<dbReference type="EMBL" id="RZGR01000007">
    <property type="protein sequence ID" value="RUQ89495.1"/>
    <property type="molecule type" value="Genomic_DNA"/>
</dbReference>
<evidence type="ECO:0000313" key="3">
    <source>
        <dbReference type="EMBL" id="RUQ89495.1"/>
    </source>
</evidence>
<comment type="caution">
    <text evidence="3">The sequence shown here is derived from an EMBL/GenBank/DDBJ whole genome shotgun (WGS) entry which is preliminary data.</text>
</comment>
<feature type="domain" description="Putative regulatory protein FmdB zinc ribbon" evidence="2">
    <location>
        <begin position="1"/>
        <end position="42"/>
    </location>
</feature>
<gene>
    <name evidence="3" type="ORF">EKM59_03605</name>
</gene>
<dbReference type="RefSeq" id="WP_126953929.1">
    <property type="nucleotide sequence ID" value="NZ_RZGR01000007.1"/>
</dbReference>
<dbReference type="AlphaFoldDB" id="A0A3S0V605"/>
<dbReference type="Proteomes" id="UP000288012">
    <property type="component" value="Unassembled WGS sequence"/>
</dbReference>
<evidence type="ECO:0000256" key="1">
    <source>
        <dbReference type="SAM" id="MobiDB-lite"/>
    </source>
</evidence>
<dbReference type="SMART" id="SM00834">
    <property type="entry name" value="CxxC_CXXC_SSSS"/>
    <property type="match status" value="1"/>
</dbReference>
<dbReference type="PANTHER" id="PTHR34404:SF2">
    <property type="entry name" value="CONSERVED SERINE RICH PROTEIN"/>
    <property type="match status" value="1"/>
</dbReference>
<protein>
    <submittedName>
        <fullName evidence="3">Zinc ribbon domain-containing protein</fullName>
    </submittedName>
</protein>
<reference evidence="3 4" key="1">
    <citation type="submission" date="2018-12" db="EMBL/GenBank/DDBJ databases">
        <title>Legionella sp,whole genome shotgun sequence.</title>
        <authorList>
            <person name="Wu H."/>
        </authorList>
    </citation>
    <scope>NUCLEOTIDE SEQUENCE [LARGE SCALE GENOMIC DNA]</scope>
    <source>
        <strain evidence="4">km714</strain>
    </source>
</reference>
<evidence type="ECO:0000313" key="4">
    <source>
        <dbReference type="Proteomes" id="UP000288012"/>
    </source>
</evidence>
<proteinExistence type="predicted"/>
<name>A0A3S0V605_9GAMM</name>
<keyword evidence="4" id="KW-1185">Reference proteome</keyword>
<evidence type="ECO:0000259" key="2">
    <source>
        <dbReference type="SMART" id="SM00834"/>
    </source>
</evidence>
<dbReference type="NCBIfam" id="TIGR02605">
    <property type="entry name" value="CxxC_CxxC_SSSS"/>
    <property type="match status" value="1"/>
</dbReference>
<dbReference type="InterPro" id="IPR013429">
    <property type="entry name" value="Regulatory_FmdB_Zinc_ribbon"/>
</dbReference>
<dbReference type="PANTHER" id="PTHR34404">
    <property type="entry name" value="REGULATORY PROTEIN, FMDB FAMILY"/>
    <property type="match status" value="1"/>
</dbReference>
<feature type="region of interest" description="Disordered" evidence="1">
    <location>
        <begin position="62"/>
        <end position="93"/>
    </location>
</feature>
<sequence length="93" mass="10170">MPIYEYQCAGCHHKFDLMQKITDEPAKKCPQCFEDKLLRLVSPAGFQLKGTGWYVTDFKNKGTAKSTAAPSEKSDAGSKSSSDSSSTKKGETD</sequence>